<accession>A0ABV3RAF2</accession>
<dbReference type="PROSITE" id="PS00531">
    <property type="entry name" value="RNASE_T2_2"/>
    <property type="match status" value="1"/>
</dbReference>
<dbReference type="PANTHER" id="PTHR11240:SF22">
    <property type="entry name" value="RIBONUCLEASE T2"/>
    <property type="match status" value="1"/>
</dbReference>
<reference evidence="4 5" key="1">
    <citation type="submission" date="2024-06" db="EMBL/GenBank/DDBJ databases">
        <title>Novosphingobium rhizovicinus M1R2S20.</title>
        <authorList>
            <person name="Sun J.-Q."/>
        </authorList>
    </citation>
    <scope>NUCLEOTIDE SEQUENCE [LARGE SCALE GENOMIC DNA]</scope>
    <source>
        <strain evidence="4 5">M1R2S20</strain>
    </source>
</reference>
<comment type="similarity">
    <text evidence="1 2">Belongs to the RNase T2 family.</text>
</comment>
<gene>
    <name evidence="4" type="ORF">ABUH87_06755</name>
</gene>
<dbReference type="Gene3D" id="3.90.730.10">
    <property type="entry name" value="Ribonuclease T2-like"/>
    <property type="match status" value="1"/>
</dbReference>
<evidence type="ECO:0000313" key="4">
    <source>
        <dbReference type="EMBL" id="MEW9854878.1"/>
    </source>
</evidence>
<organism evidence="4 5">
    <name type="scientific">Novosphingobium rhizovicinum</name>
    <dbReference type="NCBI Taxonomy" id="3228928"/>
    <lineage>
        <taxon>Bacteria</taxon>
        <taxon>Pseudomonadati</taxon>
        <taxon>Pseudomonadota</taxon>
        <taxon>Alphaproteobacteria</taxon>
        <taxon>Sphingomonadales</taxon>
        <taxon>Sphingomonadaceae</taxon>
        <taxon>Novosphingobium</taxon>
    </lineage>
</organism>
<comment type="caution">
    <text evidence="4">The sequence shown here is derived from an EMBL/GenBank/DDBJ whole genome shotgun (WGS) entry which is preliminary data.</text>
</comment>
<evidence type="ECO:0000256" key="3">
    <source>
        <dbReference type="SAM" id="SignalP"/>
    </source>
</evidence>
<dbReference type="EMBL" id="JBFNXR010000021">
    <property type="protein sequence ID" value="MEW9854878.1"/>
    <property type="molecule type" value="Genomic_DNA"/>
</dbReference>
<dbReference type="RefSeq" id="WP_367771589.1">
    <property type="nucleotide sequence ID" value="NZ_JBFNXR010000021.1"/>
</dbReference>
<dbReference type="Proteomes" id="UP001556118">
    <property type="component" value="Unassembled WGS sequence"/>
</dbReference>
<name>A0ABV3RAF2_9SPHN</name>
<dbReference type="PROSITE" id="PS00530">
    <property type="entry name" value="RNASE_T2_1"/>
    <property type="match status" value="1"/>
</dbReference>
<dbReference type="SUPFAM" id="SSF55895">
    <property type="entry name" value="Ribonuclease Rh-like"/>
    <property type="match status" value="1"/>
</dbReference>
<keyword evidence="3" id="KW-0732">Signal</keyword>
<evidence type="ECO:0000256" key="2">
    <source>
        <dbReference type="RuleBase" id="RU004328"/>
    </source>
</evidence>
<sequence>MSRATPLTRLIAVTMAFSPPAAMAQAYQCTPPQRVEPIGSVQPDGPTRRTAIGAYTLAASWSPDHCKTRGDPASMQCSGRHGRFGFILHGLWPEAAHGAYPQWCATKPLPSPQLLRRNLCMTPSARLLVHEWAKHGSCMAKTPAQYFKVSAILWRSIRWPDADRLSRREGLTAGDLRQAFVAANPAWKTEQVGILVSRSGWLREVRLCYSRRFLPMRCGARQFGPADSAPLKIWRGL</sequence>
<dbReference type="InterPro" id="IPR036430">
    <property type="entry name" value="RNase_T2-like_sf"/>
</dbReference>
<dbReference type="PANTHER" id="PTHR11240">
    <property type="entry name" value="RIBONUCLEASE T2"/>
    <property type="match status" value="1"/>
</dbReference>
<dbReference type="InterPro" id="IPR001568">
    <property type="entry name" value="RNase_T2-like"/>
</dbReference>
<keyword evidence="5" id="KW-1185">Reference proteome</keyword>
<protein>
    <submittedName>
        <fullName evidence="4">Ribonuclease T</fullName>
    </submittedName>
</protein>
<proteinExistence type="inferred from homology"/>
<dbReference type="InterPro" id="IPR033130">
    <property type="entry name" value="RNase_T2_His_AS_2"/>
</dbReference>
<feature type="chain" id="PRO_5046750635" evidence="3">
    <location>
        <begin position="25"/>
        <end position="237"/>
    </location>
</feature>
<dbReference type="Pfam" id="PF00445">
    <property type="entry name" value="Ribonuclease_T2"/>
    <property type="match status" value="1"/>
</dbReference>
<dbReference type="InterPro" id="IPR018188">
    <property type="entry name" value="RNase_T2_His_AS_1"/>
</dbReference>
<evidence type="ECO:0000313" key="5">
    <source>
        <dbReference type="Proteomes" id="UP001556118"/>
    </source>
</evidence>
<evidence type="ECO:0000256" key="1">
    <source>
        <dbReference type="ARBA" id="ARBA00007469"/>
    </source>
</evidence>
<feature type="signal peptide" evidence="3">
    <location>
        <begin position="1"/>
        <end position="24"/>
    </location>
</feature>